<comment type="similarity">
    <text evidence="1 7">Belongs to the cytochrome P450 family.</text>
</comment>
<evidence type="ECO:0000256" key="8">
    <source>
        <dbReference type="SAM" id="Phobius"/>
    </source>
</evidence>
<dbReference type="Proteomes" id="UP000694941">
    <property type="component" value="Unplaced"/>
</dbReference>
<keyword evidence="8" id="KW-1133">Transmembrane helix</keyword>
<accession>A0ABM1BEK1</accession>
<dbReference type="InterPro" id="IPR036396">
    <property type="entry name" value="Cyt_P450_sf"/>
</dbReference>
<protein>
    <submittedName>
        <fullName evidence="10">Cytochrome P450 1A1-like isoform X1</fullName>
    </submittedName>
</protein>
<evidence type="ECO:0000256" key="4">
    <source>
        <dbReference type="ARBA" id="ARBA00023002"/>
    </source>
</evidence>
<evidence type="ECO:0000313" key="10">
    <source>
        <dbReference type="RefSeq" id="XP_013780395.1"/>
    </source>
</evidence>
<keyword evidence="2 7" id="KW-0349">Heme</keyword>
<dbReference type="RefSeq" id="XP_013780395.1">
    <property type="nucleotide sequence ID" value="XM_013924941.2"/>
</dbReference>
<dbReference type="Gene3D" id="1.10.630.10">
    <property type="entry name" value="Cytochrome P450"/>
    <property type="match status" value="1"/>
</dbReference>
<organism evidence="9 10">
    <name type="scientific">Limulus polyphemus</name>
    <name type="common">Atlantic horseshoe crab</name>
    <dbReference type="NCBI Taxonomy" id="6850"/>
    <lineage>
        <taxon>Eukaryota</taxon>
        <taxon>Metazoa</taxon>
        <taxon>Ecdysozoa</taxon>
        <taxon>Arthropoda</taxon>
        <taxon>Chelicerata</taxon>
        <taxon>Merostomata</taxon>
        <taxon>Xiphosura</taxon>
        <taxon>Limulidae</taxon>
        <taxon>Limulus</taxon>
    </lineage>
</organism>
<evidence type="ECO:0000256" key="7">
    <source>
        <dbReference type="RuleBase" id="RU000461"/>
    </source>
</evidence>
<evidence type="ECO:0000256" key="5">
    <source>
        <dbReference type="ARBA" id="ARBA00023004"/>
    </source>
</evidence>
<dbReference type="PROSITE" id="PS00086">
    <property type="entry name" value="CYTOCHROME_P450"/>
    <property type="match status" value="1"/>
</dbReference>
<keyword evidence="8" id="KW-0812">Transmembrane</keyword>
<dbReference type="InterPro" id="IPR001128">
    <property type="entry name" value="Cyt_P450"/>
</dbReference>
<dbReference type="InterPro" id="IPR017972">
    <property type="entry name" value="Cyt_P450_CS"/>
</dbReference>
<dbReference type="PRINTS" id="PR00463">
    <property type="entry name" value="EP450I"/>
</dbReference>
<sequence length="502" mass="57463">MLTQALSKILTDVGWITTIFVGLLTYLLVRHFLKIRKYPPGPFPLPVLGNLLEFNGKQPPFIKMRDWQKKYGPVFTMWVGRPAIVVNNWEVTRDALIVKRNEVIGRNKTVLAEVIKQGYEDIVFADYSQEWEVLRKMAHSAVRKYAVSEKLAKLVTDVVDNTVHKMLQEKEPFDPTSHLYVILYNIIASSAFGKRYKEEDEEYQDLKEQSELFLNEFGNGLPSDFIPLLRIFYVNREQKLVKSVKKFLAILTTKIDEHKKTYQPDIIRDFTDALLLARQEAKEEGKNSLQYLSDGNLAQVISDLFAAGTDTTQMTLRWMVLLLANSPEVQQKMYEEIENVIGNRPPVQDDKPQCPYISAVIMETLRFGTVVPLGIDHKTTCDTEIGGHKIPKDTMVLFNLWAHHRDKTYWKDPDVFNPDRFLTENKTLTNERTSSYVPFGQGRRMCLGEKLALADTFLIIVRLLQQCKFSLPGGAGSACLDPQPLGLVSVPVPYKIEVTSRK</sequence>
<dbReference type="SUPFAM" id="SSF48264">
    <property type="entry name" value="Cytochrome P450"/>
    <property type="match status" value="1"/>
</dbReference>
<keyword evidence="6 7" id="KW-0503">Monooxygenase</keyword>
<name>A0ABM1BEK1_LIMPO</name>
<dbReference type="GeneID" id="106464784"/>
<dbReference type="Pfam" id="PF00067">
    <property type="entry name" value="p450"/>
    <property type="match status" value="1"/>
</dbReference>
<gene>
    <name evidence="10" type="primary">LOC106464784</name>
</gene>
<dbReference type="PRINTS" id="PR00385">
    <property type="entry name" value="P450"/>
</dbReference>
<keyword evidence="8" id="KW-0472">Membrane</keyword>
<dbReference type="PANTHER" id="PTHR24289">
    <property type="entry name" value="STEROID 17-ALPHA-HYDROXYLASE/17,20 LYASE"/>
    <property type="match status" value="1"/>
</dbReference>
<reference evidence="10" key="1">
    <citation type="submission" date="2025-08" db="UniProtKB">
        <authorList>
            <consortium name="RefSeq"/>
        </authorList>
    </citation>
    <scope>IDENTIFICATION</scope>
    <source>
        <tissue evidence="10">Muscle</tissue>
    </source>
</reference>
<keyword evidence="5 7" id="KW-0408">Iron</keyword>
<dbReference type="InterPro" id="IPR002401">
    <property type="entry name" value="Cyt_P450_E_grp-I"/>
</dbReference>
<evidence type="ECO:0000256" key="2">
    <source>
        <dbReference type="ARBA" id="ARBA00022617"/>
    </source>
</evidence>
<keyword evidence="3 7" id="KW-0479">Metal-binding</keyword>
<evidence type="ECO:0000256" key="1">
    <source>
        <dbReference type="ARBA" id="ARBA00010617"/>
    </source>
</evidence>
<feature type="transmembrane region" description="Helical" evidence="8">
    <location>
        <begin position="12"/>
        <end position="29"/>
    </location>
</feature>
<evidence type="ECO:0000256" key="6">
    <source>
        <dbReference type="ARBA" id="ARBA00023033"/>
    </source>
</evidence>
<proteinExistence type="inferred from homology"/>
<evidence type="ECO:0000256" key="3">
    <source>
        <dbReference type="ARBA" id="ARBA00022723"/>
    </source>
</evidence>
<evidence type="ECO:0000313" key="9">
    <source>
        <dbReference type="Proteomes" id="UP000694941"/>
    </source>
</evidence>
<dbReference type="PANTHER" id="PTHR24289:SF20">
    <property type="entry name" value="STEROID 17-ALPHA-HYDROXYLASE_17,20 LYASE"/>
    <property type="match status" value="1"/>
</dbReference>
<keyword evidence="9" id="KW-1185">Reference proteome</keyword>
<keyword evidence="4 7" id="KW-0560">Oxidoreductase</keyword>